<evidence type="ECO:0000256" key="4">
    <source>
        <dbReference type="SAM" id="MobiDB-lite"/>
    </source>
</evidence>
<keyword evidence="2" id="KW-0677">Repeat</keyword>
<name>A0AAD1XEJ3_EUPCR</name>
<dbReference type="GO" id="GO:0005615">
    <property type="term" value="C:extracellular space"/>
    <property type="evidence" value="ECO:0007669"/>
    <property type="project" value="TreeGrafter"/>
</dbReference>
<keyword evidence="5" id="KW-1133">Transmembrane helix</keyword>
<feature type="transmembrane region" description="Helical" evidence="5">
    <location>
        <begin position="679"/>
        <end position="699"/>
    </location>
</feature>
<dbReference type="AlphaFoldDB" id="A0AAD1XEJ3"/>
<dbReference type="EMBL" id="CAMPGE010013043">
    <property type="protein sequence ID" value="CAI2371785.1"/>
    <property type="molecule type" value="Genomic_DNA"/>
</dbReference>
<feature type="transmembrane region" description="Helical" evidence="5">
    <location>
        <begin position="746"/>
        <end position="766"/>
    </location>
</feature>
<feature type="transmembrane region" description="Helical" evidence="5">
    <location>
        <begin position="563"/>
        <end position="586"/>
    </location>
</feature>
<gene>
    <name evidence="6" type="ORF">ECRASSUSDP1_LOCUS13110</name>
</gene>
<feature type="transmembrane region" description="Helical" evidence="5">
    <location>
        <begin position="706"/>
        <end position="726"/>
    </location>
</feature>
<keyword evidence="5" id="KW-0812">Transmembrane</keyword>
<evidence type="ECO:0000256" key="1">
    <source>
        <dbReference type="ARBA" id="ARBA00022729"/>
    </source>
</evidence>
<dbReference type="NCBIfam" id="TIGR02232">
    <property type="entry name" value="myxo_disulf_rpt"/>
    <property type="match status" value="4"/>
</dbReference>
<feature type="region of interest" description="Disordered" evidence="4">
    <location>
        <begin position="811"/>
        <end position="840"/>
    </location>
</feature>
<keyword evidence="3" id="KW-1015">Disulfide bond</keyword>
<dbReference type="GO" id="GO:0007166">
    <property type="term" value="P:cell surface receptor signaling pathway"/>
    <property type="evidence" value="ECO:0007669"/>
    <property type="project" value="TreeGrafter"/>
</dbReference>
<accession>A0AAD1XEJ3</accession>
<dbReference type="PANTHER" id="PTHR46130:SF3">
    <property type="entry name" value="CHROMOSOME UNDETERMINED SCAFFOLD_33, WHOLE GENOME SHOTGUN SEQUENCE"/>
    <property type="match status" value="1"/>
</dbReference>
<evidence type="ECO:0000313" key="7">
    <source>
        <dbReference type="Proteomes" id="UP001295684"/>
    </source>
</evidence>
<reference evidence="6" key="1">
    <citation type="submission" date="2023-07" db="EMBL/GenBank/DDBJ databases">
        <authorList>
            <consortium name="AG Swart"/>
            <person name="Singh M."/>
            <person name="Singh A."/>
            <person name="Seah K."/>
            <person name="Emmerich C."/>
        </authorList>
    </citation>
    <scope>NUCLEOTIDE SEQUENCE</scope>
    <source>
        <strain evidence="6">DP1</strain>
    </source>
</reference>
<feature type="transmembrane region" description="Helical" evidence="5">
    <location>
        <begin position="598"/>
        <end position="625"/>
    </location>
</feature>
<comment type="caution">
    <text evidence="6">The sequence shown here is derived from an EMBL/GenBank/DDBJ whole genome shotgun (WGS) entry which is preliminary data.</text>
</comment>
<dbReference type="Proteomes" id="UP001295684">
    <property type="component" value="Unassembled WGS sequence"/>
</dbReference>
<proteinExistence type="predicted"/>
<evidence type="ECO:0000256" key="2">
    <source>
        <dbReference type="ARBA" id="ARBA00022737"/>
    </source>
</evidence>
<dbReference type="InterPro" id="IPR043543">
    <property type="entry name" value="PAPPA/PAPPA2"/>
</dbReference>
<keyword evidence="1" id="KW-0732">Signal</keyword>
<feature type="transmembrane region" description="Helical" evidence="5">
    <location>
        <begin position="654"/>
        <end position="673"/>
    </location>
</feature>
<keyword evidence="5" id="KW-0472">Membrane</keyword>
<organism evidence="6 7">
    <name type="scientific">Euplotes crassus</name>
    <dbReference type="NCBI Taxonomy" id="5936"/>
    <lineage>
        <taxon>Eukaryota</taxon>
        <taxon>Sar</taxon>
        <taxon>Alveolata</taxon>
        <taxon>Ciliophora</taxon>
        <taxon>Intramacronucleata</taxon>
        <taxon>Spirotrichea</taxon>
        <taxon>Hypotrichia</taxon>
        <taxon>Euplotida</taxon>
        <taxon>Euplotidae</taxon>
        <taxon>Moneuplotes</taxon>
    </lineage>
</organism>
<evidence type="ECO:0000313" key="6">
    <source>
        <dbReference type="EMBL" id="CAI2371785.1"/>
    </source>
</evidence>
<dbReference type="PANTHER" id="PTHR46130">
    <property type="entry name" value="LAMGL DOMAIN-CONTAINING PROTEIN"/>
    <property type="match status" value="1"/>
</dbReference>
<evidence type="ECO:0000256" key="3">
    <source>
        <dbReference type="ARBA" id="ARBA00023157"/>
    </source>
</evidence>
<keyword evidence="7" id="KW-1185">Reference proteome</keyword>
<sequence>MPSTNQPTLTVHGMFFPSNTYLTIDREFPAPGGQFSMQYWVYIFNYNNFYFLEGTINDNGNLEAILLDGFKVAGNLNQYATYRTSVNYCTSIKKGWNRVRLSSNSGVLDTKLYHKAIGEVSAGSHSNSISYSLKYKLGSTSASSNSYILYSFTFTDDDSLSTVATTALYPNSFDTCGDGTIQPISFEECDDSNTSNGDGCNEGCMLESGSCSQTPATCFDQCGDGVKGNFEECDDGNQNGSDGCDSNCILEDYFTCTQSDVSQPAQCTEDCGDGRRFNSLTTYCDDNNTVGGDGCSSDCKVEDGYKCTGGSSTQKDNCEISCGDGQLDVEEDCDDGNVNSGDGCNDSCKIEDGWICSGGSQSSESVCVRDCNIDNCQICDPQNSSKCVTCVDGYNVDKDSTCRYVKVSESAQVMSSSATAATGIGSIVGLCVSLMTLSAPMALWALANQIQLMLLLLLTKSSLPSDIISYITNNMIFSFNMEFLPIKSNMISEVPLRWMGKTQNSIELEDMGFESGSSFNNNFGFLMILCVIIVLHLILWCFPREENHLDNDCRNKMVKPSNYLWKLFTFCIYIRIFLEAYQFIFISSISELKRLNQFGLQTIVSGLFALFILIFCLIFFVLSLIKVFKEEDKDQNDKLSEFTAGLKASKHSKFYTPLLILRRIMFCIFLVLFRSLESMILVGYMLFIQIIYTSHIIYLRPMERKMNNLVECINEVFYIFFVAFLLKYNSVQEWEGWPTTCYLCAMMANTAIIVLIILVGSIISLIRKCWKKKPEKELEKIEVKQIPRRNLELFASNNVMVSDVSVNRTSSRVTSKSLNRENPPSRDSSAGPIGSARLGQNRKIVPVNNQHQIPK</sequence>
<protein>
    <submittedName>
        <fullName evidence="6">Uncharacterized protein</fullName>
    </submittedName>
</protein>
<dbReference type="Pfam" id="PF13948">
    <property type="entry name" value="DUF4215"/>
    <property type="match status" value="3"/>
</dbReference>
<dbReference type="InterPro" id="IPR011936">
    <property type="entry name" value="Myxo_disulph_rpt"/>
</dbReference>
<dbReference type="GO" id="GO:0004222">
    <property type="term" value="F:metalloendopeptidase activity"/>
    <property type="evidence" value="ECO:0007669"/>
    <property type="project" value="TreeGrafter"/>
</dbReference>
<evidence type="ECO:0000256" key="5">
    <source>
        <dbReference type="SAM" id="Phobius"/>
    </source>
</evidence>
<feature type="transmembrane region" description="Helical" evidence="5">
    <location>
        <begin position="523"/>
        <end position="542"/>
    </location>
</feature>
<dbReference type="GO" id="GO:0006508">
    <property type="term" value="P:proteolysis"/>
    <property type="evidence" value="ECO:0007669"/>
    <property type="project" value="TreeGrafter"/>
</dbReference>